<keyword evidence="2" id="KW-0472">Membrane</keyword>
<protein>
    <recommendedName>
        <fullName evidence="4">Protein kinase domain-containing protein</fullName>
    </recommendedName>
</protein>
<comment type="caution">
    <text evidence="5">The sequence shown here is derived from an EMBL/GenBank/DDBJ whole genome shotgun (WGS) entry which is preliminary data.</text>
</comment>
<evidence type="ECO:0000256" key="2">
    <source>
        <dbReference type="SAM" id="Phobius"/>
    </source>
</evidence>
<feature type="chain" id="PRO_5025408951" description="Protein kinase domain-containing protein" evidence="3">
    <location>
        <begin position="22"/>
        <end position="595"/>
    </location>
</feature>
<organism evidence="5 6">
    <name type="scientific">Phytophthora rubi</name>
    <dbReference type="NCBI Taxonomy" id="129364"/>
    <lineage>
        <taxon>Eukaryota</taxon>
        <taxon>Sar</taxon>
        <taxon>Stramenopiles</taxon>
        <taxon>Oomycota</taxon>
        <taxon>Peronosporomycetes</taxon>
        <taxon>Peronosporales</taxon>
        <taxon>Peronosporaceae</taxon>
        <taxon>Phytophthora</taxon>
    </lineage>
</organism>
<evidence type="ECO:0000313" key="5">
    <source>
        <dbReference type="EMBL" id="KAE9039989.1"/>
    </source>
</evidence>
<dbReference type="PROSITE" id="PS00108">
    <property type="entry name" value="PROTEIN_KINASE_ST"/>
    <property type="match status" value="1"/>
</dbReference>
<dbReference type="GO" id="GO:0005524">
    <property type="term" value="F:ATP binding"/>
    <property type="evidence" value="ECO:0007669"/>
    <property type="project" value="InterPro"/>
</dbReference>
<feature type="compositionally biased region" description="Polar residues" evidence="1">
    <location>
        <begin position="211"/>
        <end position="220"/>
    </location>
</feature>
<evidence type="ECO:0000256" key="1">
    <source>
        <dbReference type="SAM" id="MobiDB-lite"/>
    </source>
</evidence>
<dbReference type="InterPro" id="IPR008271">
    <property type="entry name" value="Ser/Thr_kinase_AS"/>
</dbReference>
<dbReference type="PANTHER" id="PTHR44329">
    <property type="entry name" value="SERINE/THREONINE-PROTEIN KINASE TNNI3K-RELATED"/>
    <property type="match status" value="1"/>
</dbReference>
<dbReference type="SUPFAM" id="SSF56112">
    <property type="entry name" value="Protein kinase-like (PK-like)"/>
    <property type="match status" value="1"/>
</dbReference>
<sequence>MLWHHVILVVVGVIILELVSATRYDVMAGYLGSDCSSTAPYVVYVRSNGGCQDGVCYEYGADERASTECSKEDYLQDMRDFFGDSPYIIHSLYSDDDCSTFEFAVGFLATNSCLGGNLSSGFYFQSSFDDDGSAMVIPYFVEIGSKGAMAGDSSCSADNAMIAEMDIDHLQNHSYVHIGAASALYNYFVTDSPNSVTSYRWHSSNDVEDSGNVTNGSASGEGTIATDTSGGDTSLSSGAIVGIAIGGVVLVAIVAVSTCYRHQVKATFTKTDIDEPGGPDSHGIASDAAMVGQRGLWNDDIITAKRIPRDKVKLKKLIRRGAFGEVYSGVYNRQQVAIKVLLPSARTNLHHVNAFLAEVKIAAIMDHPHIVNFVGVAWESLSDLCMALEFMDGDLRALLDKYEASNHPVGFDRQKTTIALQVCHGLVYLHSLSPPLIHRDLKSRNILLTKSLEAKLTDFGVSRELLDRTMTAGVGTSLWMAPEVIFGEKYDDKADIFSFGVVLSELDVHTLPYAHVKKRSRELGGRELMDAILLQRIVSGEVRVEFSCFCLRSIVQLGHACVSTDPRERPTAAEALYRLHVILAQELSNPGPQVE</sequence>
<dbReference type="InterPro" id="IPR051681">
    <property type="entry name" value="Ser/Thr_Kinases-Pseudokinases"/>
</dbReference>
<dbReference type="InterPro" id="IPR011009">
    <property type="entry name" value="Kinase-like_dom_sf"/>
</dbReference>
<dbReference type="Pfam" id="PF00069">
    <property type="entry name" value="Pkinase"/>
    <property type="match status" value="1"/>
</dbReference>
<gene>
    <name evidence="5" type="ORF">PR001_g7278</name>
</gene>
<feature type="region of interest" description="Disordered" evidence="1">
    <location>
        <begin position="200"/>
        <end position="232"/>
    </location>
</feature>
<feature type="transmembrane region" description="Helical" evidence="2">
    <location>
        <begin position="239"/>
        <end position="260"/>
    </location>
</feature>
<dbReference type="EMBL" id="QXFV01000359">
    <property type="protein sequence ID" value="KAE9039989.1"/>
    <property type="molecule type" value="Genomic_DNA"/>
</dbReference>
<feature type="signal peptide" evidence="3">
    <location>
        <begin position="1"/>
        <end position="21"/>
    </location>
</feature>
<dbReference type="Gene3D" id="1.10.510.10">
    <property type="entry name" value="Transferase(Phosphotransferase) domain 1"/>
    <property type="match status" value="1"/>
</dbReference>
<dbReference type="PROSITE" id="PS50011">
    <property type="entry name" value="PROTEIN_KINASE_DOM"/>
    <property type="match status" value="1"/>
</dbReference>
<dbReference type="SMART" id="SM00220">
    <property type="entry name" value="S_TKc"/>
    <property type="match status" value="1"/>
</dbReference>
<proteinExistence type="predicted"/>
<evidence type="ECO:0000313" key="6">
    <source>
        <dbReference type="Proteomes" id="UP000429607"/>
    </source>
</evidence>
<keyword evidence="3" id="KW-0732">Signal</keyword>
<dbReference type="GO" id="GO:0004674">
    <property type="term" value="F:protein serine/threonine kinase activity"/>
    <property type="evidence" value="ECO:0007669"/>
    <property type="project" value="TreeGrafter"/>
</dbReference>
<evidence type="ECO:0000256" key="3">
    <source>
        <dbReference type="SAM" id="SignalP"/>
    </source>
</evidence>
<reference evidence="5 6" key="1">
    <citation type="submission" date="2018-09" db="EMBL/GenBank/DDBJ databases">
        <title>Genomic investigation of the strawberry pathogen Phytophthora fragariae indicates pathogenicity is determined by transcriptional variation in three key races.</title>
        <authorList>
            <person name="Adams T.M."/>
            <person name="Armitage A.D."/>
            <person name="Sobczyk M.K."/>
            <person name="Bates H.J."/>
            <person name="Dunwell J.M."/>
            <person name="Nellist C.F."/>
            <person name="Harrison R.J."/>
        </authorList>
    </citation>
    <scope>NUCLEOTIDE SEQUENCE [LARGE SCALE GENOMIC DNA]</scope>
    <source>
        <strain evidence="5 6">SCRP249</strain>
    </source>
</reference>
<accession>A0A6A3N3L9</accession>
<dbReference type="Proteomes" id="UP000429607">
    <property type="component" value="Unassembled WGS sequence"/>
</dbReference>
<feature type="domain" description="Protein kinase" evidence="4">
    <location>
        <begin position="312"/>
        <end position="583"/>
    </location>
</feature>
<dbReference type="Gene3D" id="3.30.200.20">
    <property type="entry name" value="Phosphorylase Kinase, domain 1"/>
    <property type="match status" value="1"/>
</dbReference>
<keyword evidence="2" id="KW-0812">Transmembrane</keyword>
<dbReference type="AlphaFoldDB" id="A0A6A3N3L9"/>
<dbReference type="PANTHER" id="PTHR44329:SF214">
    <property type="entry name" value="PROTEIN KINASE DOMAIN-CONTAINING PROTEIN"/>
    <property type="match status" value="1"/>
</dbReference>
<evidence type="ECO:0000259" key="4">
    <source>
        <dbReference type="PROSITE" id="PS50011"/>
    </source>
</evidence>
<keyword evidence="2" id="KW-1133">Transmembrane helix</keyword>
<name>A0A6A3N3L9_9STRA</name>
<dbReference type="InterPro" id="IPR000719">
    <property type="entry name" value="Prot_kinase_dom"/>
</dbReference>